<evidence type="ECO:0000313" key="2">
    <source>
        <dbReference type="Proteomes" id="UP000533080"/>
    </source>
</evidence>
<reference evidence="1 2" key="1">
    <citation type="submission" date="2020-05" db="EMBL/GenBank/DDBJ databases">
        <authorList>
            <person name="Whitworth D."/>
        </authorList>
    </citation>
    <scope>NUCLEOTIDE SEQUENCE [LARGE SCALE GENOMIC DNA]</scope>
    <source>
        <strain evidence="1 2">AM005</strain>
    </source>
</reference>
<evidence type="ECO:0000313" key="1">
    <source>
        <dbReference type="EMBL" id="NOJ77079.1"/>
    </source>
</evidence>
<dbReference type="EMBL" id="JABFNT010000005">
    <property type="protein sequence ID" value="NOJ77079.1"/>
    <property type="molecule type" value="Genomic_DNA"/>
</dbReference>
<gene>
    <name evidence="1" type="ORF">HNV28_01660</name>
</gene>
<name>A0A7Y4IDH5_MYXXA</name>
<organism evidence="1 2">
    <name type="scientific">Myxococcus xanthus</name>
    <dbReference type="NCBI Taxonomy" id="34"/>
    <lineage>
        <taxon>Bacteria</taxon>
        <taxon>Pseudomonadati</taxon>
        <taxon>Myxococcota</taxon>
        <taxon>Myxococcia</taxon>
        <taxon>Myxococcales</taxon>
        <taxon>Cystobacterineae</taxon>
        <taxon>Myxococcaceae</taxon>
        <taxon>Myxococcus</taxon>
    </lineage>
</organism>
<protein>
    <submittedName>
        <fullName evidence="1">Uncharacterized protein</fullName>
    </submittedName>
</protein>
<dbReference type="RefSeq" id="WP_171439619.1">
    <property type="nucleotide sequence ID" value="NZ_JABFNS010000016.1"/>
</dbReference>
<dbReference type="Proteomes" id="UP000533080">
    <property type="component" value="Unassembled WGS sequence"/>
</dbReference>
<accession>A0A7Y4IDH5</accession>
<sequence length="286" mass="32225">MNQEDLEANLGLFLSRTLTRLRRRPRAYPYTVLVGVAVKWDELGGVPLLLQLVTLVGEHVHAQAYELPGGRLTGGQLLDCIRELLWRADAVPRARRGIRQVHVVTHEGTSLLALFPSAVTEARVEQVGKAHHGRLERMQREDGAWDVRLVDLAGYFPKIPLEEIAQTVGLPRLDVDGPHLVEMKRTELARLVAHSVRDAEVTLRAMLGFRESVLREWNIDVLGNRTLPSIASSIFRLHFVRSGPAPVKSQQVMRKVKKGARLRDEPRVERVFNGDPSVRIMACRAY</sequence>
<dbReference type="AlphaFoldDB" id="A0A7Y4IDH5"/>
<comment type="caution">
    <text evidence="1">The sequence shown here is derived from an EMBL/GenBank/DDBJ whole genome shotgun (WGS) entry which is preliminary data.</text>
</comment>
<proteinExistence type="predicted"/>